<evidence type="ECO:0000259" key="15">
    <source>
        <dbReference type="PROSITE" id="PS51163"/>
    </source>
</evidence>
<evidence type="ECO:0000256" key="1">
    <source>
        <dbReference type="ARBA" id="ARBA00004141"/>
    </source>
</evidence>
<comment type="caution">
    <text evidence="16">The sequence shown here is derived from an EMBL/GenBank/DDBJ whole genome shotgun (WGS) entry which is preliminary data.</text>
</comment>
<dbReference type="Pfam" id="PF01300">
    <property type="entry name" value="Sua5_yciO_yrdC"/>
    <property type="match status" value="1"/>
</dbReference>
<dbReference type="InterPro" id="IPR000791">
    <property type="entry name" value="Gpr1/Fun34/SatP-like"/>
</dbReference>
<evidence type="ECO:0000313" key="16">
    <source>
        <dbReference type="EMBL" id="KAK7099659.1"/>
    </source>
</evidence>
<feature type="transmembrane region" description="Helical" evidence="14">
    <location>
        <begin position="446"/>
        <end position="470"/>
    </location>
</feature>
<dbReference type="InterPro" id="IPR017945">
    <property type="entry name" value="DHBP_synth_RibB-like_a/b_dom"/>
</dbReference>
<feature type="transmembrane region" description="Helical" evidence="14">
    <location>
        <begin position="530"/>
        <end position="552"/>
    </location>
</feature>
<evidence type="ECO:0000313" key="17">
    <source>
        <dbReference type="Proteomes" id="UP001374579"/>
    </source>
</evidence>
<evidence type="ECO:0000256" key="13">
    <source>
        <dbReference type="SAM" id="MobiDB-lite"/>
    </source>
</evidence>
<evidence type="ECO:0000256" key="10">
    <source>
        <dbReference type="ARBA" id="ARBA00022989"/>
    </source>
</evidence>
<dbReference type="PANTHER" id="PTHR17490:SF17">
    <property type="entry name" value="THREONYLCARBAMOYL-AMP SYNTHASE"/>
    <property type="match status" value="1"/>
</dbReference>
<dbReference type="GO" id="GO:0016020">
    <property type="term" value="C:membrane"/>
    <property type="evidence" value="ECO:0007669"/>
    <property type="project" value="UniProtKB-SubCell"/>
</dbReference>
<keyword evidence="10 14" id="KW-1133">Transmembrane helix</keyword>
<feature type="transmembrane region" description="Helical" evidence="14">
    <location>
        <begin position="281"/>
        <end position="302"/>
    </location>
</feature>
<feature type="transmembrane region" description="Helical" evidence="14">
    <location>
        <begin position="130"/>
        <end position="151"/>
    </location>
</feature>
<dbReference type="GO" id="GO:0005737">
    <property type="term" value="C:cytoplasm"/>
    <property type="evidence" value="ECO:0007669"/>
    <property type="project" value="UniProtKB-SubCell"/>
</dbReference>
<comment type="similarity">
    <text evidence="4">Belongs to the SUA5 family.</text>
</comment>
<dbReference type="InterPro" id="IPR050156">
    <property type="entry name" value="TC-AMP_synthase_SUA5"/>
</dbReference>
<keyword evidence="9 14" id="KW-0812">Transmembrane</keyword>
<feature type="transmembrane region" description="Helical" evidence="14">
    <location>
        <begin position="12"/>
        <end position="30"/>
    </location>
</feature>
<dbReference type="Pfam" id="PF01184">
    <property type="entry name" value="Gpr1_Fun34_YaaH"/>
    <property type="match status" value="1"/>
</dbReference>
<dbReference type="Proteomes" id="UP001374579">
    <property type="component" value="Unassembled WGS sequence"/>
</dbReference>
<evidence type="ECO:0000256" key="4">
    <source>
        <dbReference type="ARBA" id="ARBA00007663"/>
    </source>
</evidence>
<dbReference type="GO" id="GO:0000049">
    <property type="term" value="F:tRNA binding"/>
    <property type="evidence" value="ECO:0007669"/>
    <property type="project" value="TreeGrafter"/>
</dbReference>
<feature type="transmembrane region" description="Helical" evidence="14">
    <location>
        <begin position="157"/>
        <end position="175"/>
    </location>
</feature>
<feature type="transmembrane region" description="Helical" evidence="14">
    <location>
        <begin position="558"/>
        <end position="581"/>
    </location>
</feature>
<feature type="transmembrane region" description="Helical" evidence="14">
    <location>
        <begin position="42"/>
        <end position="61"/>
    </location>
</feature>
<dbReference type="AlphaFoldDB" id="A0AAN9B6M3"/>
<keyword evidence="17" id="KW-1185">Reference proteome</keyword>
<dbReference type="PROSITE" id="PS51163">
    <property type="entry name" value="YRDC"/>
    <property type="match status" value="1"/>
</dbReference>
<evidence type="ECO:0000256" key="9">
    <source>
        <dbReference type="ARBA" id="ARBA00022692"/>
    </source>
</evidence>
<evidence type="ECO:0000256" key="12">
    <source>
        <dbReference type="ARBA" id="ARBA00048366"/>
    </source>
</evidence>
<evidence type="ECO:0000256" key="11">
    <source>
        <dbReference type="ARBA" id="ARBA00023136"/>
    </source>
</evidence>
<gene>
    <name evidence="16" type="ORF">V1264_022740</name>
</gene>
<feature type="transmembrane region" description="Helical" evidence="14">
    <location>
        <begin position="206"/>
        <end position="224"/>
    </location>
</feature>
<feature type="transmembrane region" description="Helical" evidence="14">
    <location>
        <begin position="68"/>
        <end position="89"/>
    </location>
</feature>
<feature type="transmembrane region" description="Helical" evidence="14">
    <location>
        <begin position="230"/>
        <end position="248"/>
    </location>
</feature>
<keyword evidence="7" id="KW-0963">Cytoplasm</keyword>
<protein>
    <recommendedName>
        <fullName evidence="6">Threonylcarbamoyl-AMP synthase</fullName>
        <ecNumber evidence="5">2.7.7.87</ecNumber>
    </recommendedName>
</protein>
<dbReference type="EMBL" id="JBAMIC010000011">
    <property type="protein sequence ID" value="KAK7099659.1"/>
    <property type="molecule type" value="Genomic_DNA"/>
</dbReference>
<feature type="transmembrane region" description="Helical" evidence="14">
    <location>
        <begin position="503"/>
        <end position="523"/>
    </location>
</feature>
<feature type="transmembrane region" description="Helical" evidence="14">
    <location>
        <begin position="333"/>
        <end position="354"/>
    </location>
</feature>
<dbReference type="EC" id="2.7.7.87" evidence="5"/>
<feature type="transmembrane region" description="Helical" evidence="14">
    <location>
        <begin position="477"/>
        <end position="497"/>
    </location>
</feature>
<evidence type="ECO:0000256" key="3">
    <source>
        <dbReference type="ARBA" id="ARBA00005587"/>
    </source>
</evidence>
<dbReference type="GO" id="GO:0061710">
    <property type="term" value="F:L-threonylcarbamoyladenylate synthase"/>
    <property type="evidence" value="ECO:0007669"/>
    <property type="project" value="UniProtKB-EC"/>
</dbReference>
<keyword evidence="8" id="KW-0808">Transferase</keyword>
<sequence>MAVLVRRSSATLAAIYVHFIILVILCIFNFTVLTGELPVHKGYGLALIILSTIAAVLCITAQDPDDTLLRSFMLCVSVLWTAVGIYHVTEGFNPTGTDGGQALAGGYAIFLLIFLFFIFGSLYHRAKFAAVMSLGYFLACIFEMCSLWRPLRTSVGAYYLLMAALALYSVATIVLKKYRDGEPSMNATIYLYHSGMSRDYVPLGHAMNTLAFAICAGHTTRVFPNVSLEFMWILTAGCYQLLAAIIAVRRSDTYNGFYFFLHSMFWISNGFNFAVEYTTGVPVPPIIAVVVIFFVIFFVVGVASLFREIYQFLQNIALCLLAVAFYVDGSRGAFLGAMGWILLVISLYGLAAHITRAKSSTFKLPLGMRCMEGARFTKFLQNSCKCCVGCLYGKLREPTATGRKQALFSRDFILGYTKYFDLDVVGFASNAIAVLAILWIPQGLWVMPWAIAFGGLTQYIVGSVCFARGLTFEACSFYTFGSLWLIWGPFRGLGVLAQDNGPATITGIVGFIVVGVLQLLLALTVSKAWVVLMFMFIMVCIGFILFAVGSIAHFVYEIVIGIVFVLVCLYCFLSTILKAAVGRDIMPFGKPFLQVSFLHSQGPRALWADARRATGVKAIADIMNKGGIVGIPTDVVYVLVAAVKFPEAVRRAYTTKKDAEDRPMSMWISRVEQLDEGRELFGELVWAFMNEVWPSTVSCVIPKGLWLENLGIGDANALVGRPDSIAVRMPDNCVTSYLVDQTGPVATTSANPTGEADTTHHLQVLAKLGMENVDGILCSGPSPENMASTVVDTRRMTQGQLSFFRIGVVPRQRVEAIFDYVRTRFNNEGSTLPPSITATGGGQVNPGFIEDENNNDDNDSGVSGGNGNGSQGEDDGSGDNVPLVAESASHLQNSLNLAQPPLSPSRQGIVGHENPVYDNSADAEETFDGSDFSSFTSGRLSIADEELGRQSPAQSGDGRASSPSFEEVTGGSSPYEAMVVLPSGAMQMQNAKQIGGRQPPRQQSTTGSPAPHFRMNPVFTESQKI</sequence>
<keyword evidence="11 14" id="KW-0472">Membrane</keyword>
<feature type="region of interest" description="Disordered" evidence="13">
    <location>
        <begin position="896"/>
        <end position="1025"/>
    </location>
</feature>
<dbReference type="Gene3D" id="3.90.870.10">
    <property type="entry name" value="DHBP synthase"/>
    <property type="match status" value="1"/>
</dbReference>
<proteinExistence type="inferred from homology"/>
<accession>A0AAN9B6M3</accession>
<dbReference type="PANTHER" id="PTHR17490">
    <property type="entry name" value="SUA5"/>
    <property type="match status" value="1"/>
</dbReference>
<feature type="compositionally biased region" description="Polar residues" evidence="13">
    <location>
        <begin position="828"/>
        <end position="838"/>
    </location>
</feature>
<evidence type="ECO:0000256" key="2">
    <source>
        <dbReference type="ARBA" id="ARBA00004496"/>
    </source>
</evidence>
<feature type="compositionally biased region" description="Acidic residues" evidence="13">
    <location>
        <begin position="849"/>
        <end position="859"/>
    </location>
</feature>
<dbReference type="GO" id="GO:0006450">
    <property type="term" value="P:regulation of translational fidelity"/>
    <property type="evidence" value="ECO:0007669"/>
    <property type="project" value="TreeGrafter"/>
</dbReference>
<dbReference type="SUPFAM" id="SSF55821">
    <property type="entry name" value="YrdC/RibB"/>
    <property type="match status" value="1"/>
</dbReference>
<organism evidence="16 17">
    <name type="scientific">Littorina saxatilis</name>
    <dbReference type="NCBI Taxonomy" id="31220"/>
    <lineage>
        <taxon>Eukaryota</taxon>
        <taxon>Metazoa</taxon>
        <taxon>Spiralia</taxon>
        <taxon>Lophotrochozoa</taxon>
        <taxon>Mollusca</taxon>
        <taxon>Gastropoda</taxon>
        <taxon>Caenogastropoda</taxon>
        <taxon>Littorinimorpha</taxon>
        <taxon>Littorinoidea</taxon>
        <taxon>Littorinidae</taxon>
        <taxon>Littorina</taxon>
    </lineage>
</organism>
<dbReference type="InterPro" id="IPR006070">
    <property type="entry name" value="Sua5-like_dom"/>
</dbReference>
<feature type="region of interest" description="Disordered" evidence="13">
    <location>
        <begin position="828"/>
        <end position="882"/>
    </location>
</feature>
<reference evidence="16 17" key="1">
    <citation type="submission" date="2024-02" db="EMBL/GenBank/DDBJ databases">
        <title>Chromosome-scale genome assembly of the rough periwinkle Littorina saxatilis.</title>
        <authorList>
            <person name="De Jode A."/>
            <person name="Faria R."/>
            <person name="Formenti G."/>
            <person name="Sims Y."/>
            <person name="Smith T.P."/>
            <person name="Tracey A."/>
            <person name="Wood J.M.D."/>
            <person name="Zagrodzka Z.B."/>
            <person name="Johannesson K."/>
            <person name="Butlin R.K."/>
            <person name="Leder E.H."/>
        </authorList>
    </citation>
    <scope>NUCLEOTIDE SEQUENCE [LARGE SCALE GENOMIC DNA]</scope>
    <source>
        <strain evidence="16">Snail1</strain>
        <tissue evidence="16">Muscle</tissue>
    </source>
</reference>
<comment type="catalytic activity">
    <reaction evidence="12">
        <text>L-threonine + hydrogencarbonate + ATP = L-threonylcarbamoyladenylate + diphosphate + H2O</text>
        <dbReference type="Rhea" id="RHEA:36407"/>
        <dbReference type="ChEBI" id="CHEBI:15377"/>
        <dbReference type="ChEBI" id="CHEBI:17544"/>
        <dbReference type="ChEBI" id="CHEBI:30616"/>
        <dbReference type="ChEBI" id="CHEBI:33019"/>
        <dbReference type="ChEBI" id="CHEBI:57926"/>
        <dbReference type="ChEBI" id="CHEBI:73682"/>
        <dbReference type="EC" id="2.7.7.87"/>
    </reaction>
</comment>
<name>A0AAN9B6M3_9CAEN</name>
<feature type="transmembrane region" description="Helical" evidence="14">
    <location>
        <begin position="309"/>
        <end position="327"/>
    </location>
</feature>
<feature type="domain" description="YrdC-like" evidence="15">
    <location>
        <begin position="613"/>
        <end position="809"/>
    </location>
</feature>
<feature type="transmembrane region" description="Helical" evidence="14">
    <location>
        <begin position="101"/>
        <end position="123"/>
    </location>
</feature>
<evidence type="ECO:0000256" key="5">
    <source>
        <dbReference type="ARBA" id="ARBA00012584"/>
    </source>
</evidence>
<comment type="similarity">
    <text evidence="3">Belongs to the acetate uptake transporter (AceTr) (TC 2.A.96) family.</text>
</comment>
<evidence type="ECO:0000256" key="7">
    <source>
        <dbReference type="ARBA" id="ARBA00022490"/>
    </source>
</evidence>
<evidence type="ECO:0000256" key="14">
    <source>
        <dbReference type="SAM" id="Phobius"/>
    </source>
</evidence>
<feature type="compositionally biased region" description="Low complexity" evidence="13">
    <location>
        <begin position="929"/>
        <end position="938"/>
    </location>
</feature>
<feature type="transmembrane region" description="Helical" evidence="14">
    <location>
        <begin position="419"/>
        <end position="440"/>
    </location>
</feature>
<evidence type="ECO:0000256" key="6">
    <source>
        <dbReference type="ARBA" id="ARBA00015492"/>
    </source>
</evidence>
<comment type="subcellular location">
    <subcellularLocation>
        <location evidence="2">Cytoplasm</location>
    </subcellularLocation>
    <subcellularLocation>
        <location evidence="1">Membrane</location>
        <topology evidence="1">Multi-pass membrane protein</topology>
    </subcellularLocation>
</comment>
<feature type="transmembrane region" description="Helical" evidence="14">
    <location>
        <begin position="255"/>
        <end position="275"/>
    </location>
</feature>
<evidence type="ECO:0000256" key="8">
    <source>
        <dbReference type="ARBA" id="ARBA00022679"/>
    </source>
</evidence>
<dbReference type="GO" id="GO:0003725">
    <property type="term" value="F:double-stranded RNA binding"/>
    <property type="evidence" value="ECO:0007669"/>
    <property type="project" value="InterPro"/>
</dbReference>